<name>A0A1J6JWJ8_NICAT</name>
<gene>
    <name evidence="3" type="ORF">A4A49_55030</name>
</gene>
<dbReference type="InterPro" id="IPR054722">
    <property type="entry name" value="PolX-like_BBD"/>
</dbReference>
<accession>A0A1J6JWJ8</accession>
<sequence>MIFGGDNFNRKQAVADKGNEIATRSSLVEDNKRQRKSNNKYDKRNGYKPKTDDHTFKRKGNCFVYGKPSHYAVQCWKRFGKDNPTKAKVNLTKAKADDIIAAVVSQVNLAANVKDWVLDSGATRHICANKKDFVFYTQVEEGEEIVYLGDSRTTQVLEKGKFFSYSHLEKLWH</sequence>
<proteinExistence type="predicted"/>
<evidence type="ECO:0000256" key="1">
    <source>
        <dbReference type="SAM" id="MobiDB-lite"/>
    </source>
</evidence>
<feature type="compositionally biased region" description="Basic and acidic residues" evidence="1">
    <location>
        <begin position="39"/>
        <end position="51"/>
    </location>
</feature>
<dbReference type="PANTHER" id="PTHR47592">
    <property type="entry name" value="PBF68 PROTEIN"/>
    <property type="match status" value="1"/>
</dbReference>
<organism evidence="3 4">
    <name type="scientific">Nicotiana attenuata</name>
    <name type="common">Coyote tobacco</name>
    <dbReference type="NCBI Taxonomy" id="49451"/>
    <lineage>
        <taxon>Eukaryota</taxon>
        <taxon>Viridiplantae</taxon>
        <taxon>Streptophyta</taxon>
        <taxon>Embryophyta</taxon>
        <taxon>Tracheophyta</taxon>
        <taxon>Spermatophyta</taxon>
        <taxon>Magnoliopsida</taxon>
        <taxon>eudicotyledons</taxon>
        <taxon>Gunneridae</taxon>
        <taxon>Pentapetalae</taxon>
        <taxon>asterids</taxon>
        <taxon>lamiids</taxon>
        <taxon>Solanales</taxon>
        <taxon>Solanaceae</taxon>
        <taxon>Nicotianoideae</taxon>
        <taxon>Nicotianeae</taxon>
        <taxon>Nicotiana</taxon>
    </lineage>
</organism>
<evidence type="ECO:0000259" key="2">
    <source>
        <dbReference type="Pfam" id="PF22936"/>
    </source>
</evidence>
<dbReference type="OMA" id="HFCANKE"/>
<dbReference type="Proteomes" id="UP000187609">
    <property type="component" value="Unassembled WGS sequence"/>
</dbReference>
<feature type="domain" description="Retrovirus-related Pol polyprotein from transposon TNT 1-94-like beta-barrel" evidence="2">
    <location>
        <begin position="116"/>
        <end position="161"/>
    </location>
</feature>
<evidence type="ECO:0000313" key="4">
    <source>
        <dbReference type="Proteomes" id="UP000187609"/>
    </source>
</evidence>
<reference evidence="3" key="1">
    <citation type="submission" date="2016-11" db="EMBL/GenBank/DDBJ databases">
        <title>The genome of Nicotiana attenuata.</title>
        <authorList>
            <person name="Xu S."/>
            <person name="Brockmoeller T."/>
            <person name="Gaquerel E."/>
            <person name="Navarro A."/>
            <person name="Kuhl H."/>
            <person name="Gase K."/>
            <person name="Ling Z."/>
            <person name="Zhou W."/>
            <person name="Kreitzer C."/>
            <person name="Stanke M."/>
            <person name="Tang H."/>
            <person name="Lyons E."/>
            <person name="Pandey P."/>
            <person name="Pandey S.P."/>
            <person name="Timmermann B."/>
            <person name="Baldwin I.T."/>
        </authorList>
    </citation>
    <scope>NUCLEOTIDE SEQUENCE [LARGE SCALE GENOMIC DNA]</scope>
    <source>
        <strain evidence="3">UT</strain>
    </source>
</reference>
<dbReference type="EMBL" id="MJEQ01003879">
    <property type="protein sequence ID" value="OIT22122.1"/>
    <property type="molecule type" value="Genomic_DNA"/>
</dbReference>
<comment type="caution">
    <text evidence="3">The sequence shown here is derived from an EMBL/GenBank/DDBJ whole genome shotgun (WGS) entry which is preliminary data.</text>
</comment>
<dbReference type="Gramene" id="OIT22122">
    <property type="protein sequence ID" value="OIT22122"/>
    <property type="gene ID" value="A4A49_55030"/>
</dbReference>
<feature type="region of interest" description="Disordered" evidence="1">
    <location>
        <begin position="22"/>
        <end position="51"/>
    </location>
</feature>
<keyword evidence="4" id="KW-1185">Reference proteome</keyword>
<dbReference type="AlphaFoldDB" id="A0A1J6JWJ8"/>
<dbReference type="Pfam" id="PF22936">
    <property type="entry name" value="Pol_BBD"/>
    <property type="match status" value="1"/>
</dbReference>
<protein>
    <recommendedName>
        <fullName evidence="2">Retrovirus-related Pol polyprotein from transposon TNT 1-94-like beta-barrel domain-containing protein</fullName>
    </recommendedName>
</protein>
<evidence type="ECO:0000313" key="3">
    <source>
        <dbReference type="EMBL" id="OIT22122.1"/>
    </source>
</evidence>
<dbReference type="PANTHER" id="PTHR47592:SF27">
    <property type="entry name" value="OS08G0421700 PROTEIN"/>
    <property type="match status" value="1"/>
</dbReference>